<dbReference type="EMBL" id="CP002408">
    <property type="protein sequence ID" value="AFU59650.1"/>
    <property type="molecule type" value="Genomic_DNA"/>
</dbReference>
<dbReference type="STRING" id="1237085.Ngar_c27290"/>
<dbReference type="GO" id="GO:0009055">
    <property type="term" value="F:electron transfer activity"/>
    <property type="evidence" value="ECO:0007669"/>
    <property type="project" value="InterPro"/>
</dbReference>
<dbReference type="Pfam" id="PF00127">
    <property type="entry name" value="Copper-bind"/>
    <property type="match status" value="1"/>
</dbReference>
<reference evidence="5 6" key="1">
    <citation type="journal article" date="2012" name="Environ. Microbiol.">
        <title>The genome of the ammonia-oxidizing Candidatus Nitrososphaera gargensis: insights into metabolic versatility and environmental adaptations.</title>
        <authorList>
            <person name="Spang A."/>
            <person name="Poehlein A."/>
            <person name="Offre P."/>
            <person name="Zumbragel S."/>
            <person name="Haider S."/>
            <person name="Rychlik N."/>
            <person name="Nowka B."/>
            <person name="Schmeisser C."/>
            <person name="Lebedeva E.V."/>
            <person name="Rattei T."/>
            <person name="Bohm C."/>
            <person name="Schmid M."/>
            <person name="Galushko A."/>
            <person name="Hatzenpichler R."/>
            <person name="Weinmaier T."/>
            <person name="Daniel R."/>
            <person name="Schleper C."/>
            <person name="Spieck E."/>
            <person name="Streit W."/>
            <person name="Wagner M."/>
        </authorList>
    </citation>
    <scope>NUCLEOTIDE SEQUENCE [LARGE SCALE GENOMIC DNA]</scope>
    <source>
        <strain evidence="6">Ga9.2</strain>
    </source>
</reference>
<accession>K0II79</accession>
<protein>
    <submittedName>
        <fullName evidence="5">Blue (Type 1) copper domain-containing protein</fullName>
    </submittedName>
</protein>
<keyword evidence="3" id="KW-0472">Membrane</keyword>
<dbReference type="RefSeq" id="WP_015020185.1">
    <property type="nucleotide sequence ID" value="NC_018719.1"/>
</dbReference>
<evidence type="ECO:0000313" key="5">
    <source>
        <dbReference type="EMBL" id="AFU59650.1"/>
    </source>
</evidence>
<evidence type="ECO:0000256" key="3">
    <source>
        <dbReference type="SAM" id="Phobius"/>
    </source>
</evidence>
<dbReference type="InterPro" id="IPR052721">
    <property type="entry name" value="ET_Amicyanin"/>
</dbReference>
<evidence type="ECO:0000313" key="6">
    <source>
        <dbReference type="Proteomes" id="UP000008037"/>
    </source>
</evidence>
<feature type="transmembrane region" description="Helical" evidence="3">
    <location>
        <begin position="21"/>
        <end position="40"/>
    </location>
</feature>
<proteinExistence type="predicted"/>
<dbReference type="GO" id="GO:0005507">
    <property type="term" value="F:copper ion binding"/>
    <property type="evidence" value="ECO:0007669"/>
    <property type="project" value="InterPro"/>
</dbReference>
<dbReference type="GeneID" id="13794748"/>
<dbReference type="SUPFAM" id="SSF49503">
    <property type="entry name" value="Cupredoxins"/>
    <property type="match status" value="1"/>
</dbReference>
<evidence type="ECO:0000259" key="4">
    <source>
        <dbReference type="Pfam" id="PF00127"/>
    </source>
</evidence>
<dbReference type="Proteomes" id="UP000008037">
    <property type="component" value="Chromosome"/>
</dbReference>
<sequence length="160" mass="17311">MTNENSNNTDKRKGQESRRRAIIAALVAGVSVAVFTGIIINTTLPRNTFALDVIHPPQSVTVTIPAGASLADNNVNFTPKDITVVLGVNNTVVWVNENVNPERVIGQDEDMPGGFGKIRTLIEPEGGTFAFTFTEEGTYNYLSAAHPWLQGTVTVKKADR</sequence>
<dbReference type="InParanoid" id="K0II79"/>
<dbReference type="AlphaFoldDB" id="K0II79"/>
<dbReference type="PANTHER" id="PTHR36507">
    <property type="entry name" value="BLL1555 PROTEIN"/>
    <property type="match status" value="1"/>
</dbReference>
<dbReference type="BioCyc" id="CNIT1237085:G1324-2729-MONOMER"/>
<feature type="domain" description="Blue (type 1) copper" evidence="4">
    <location>
        <begin position="70"/>
        <end position="156"/>
    </location>
</feature>
<gene>
    <name evidence="5" type="ordered locus">Ngar_c27290</name>
</gene>
<dbReference type="KEGG" id="nga:Ngar_c27290"/>
<dbReference type="Gene3D" id="2.60.40.420">
    <property type="entry name" value="Cupredoxins - blue copper proteins"/>
    <property type="match status" value="1"/>
</dbReference>
<organism evidence="5 6">
    <name type="scientific">Nitrososphaera gargensis (strain Ga9.2)</name>
    <dbReference type="NCBI Taxonomy" id="1237085"/>
    <lineage>
        <taxon>Archaea</taxon>
        <taxon>Nitrososphaerota</taxon>
        <taxon>Nitrososphaeria</taxon>
        <taxon>Nitrososphaerales</taxon>
        <taxon>Nitrososphaeraceae</taxon>
        <taxon>Nitrososphaera</taxon>
    </lineage>
</organism>
<evidence type="ECO:0000256" key="2">
    <source>
        <dbReference type="ARBA" id="ARBA00023008"/>
    </source>
</evidence>
<dbReference type="HOGENOM" id="CLU_084115_2_0_2"/>
<dbReference type="InterPro" id="IPR008972">
    <property type="entry name" value="Cupredoxin"/>
</dbReference>
<dbReference type="InterPro" id="IPR000923">
    <property type="entry name" value="BlueCu_1"/>
</dbReference>
<keyword evidence="6" id="KW-1185">Reference proteome</keyword>
<keyword evidence="3" id="KW-0812">Transmembrane</keyword>
<keyword evidence="2" id="KW-0186">Copper</keyword>
<evidence type="ECO:0000256" key="1">
    <source>
        <dbReference type="ARBA" id="ARBA00022723"/>
    </source>
</evidence>
<name>K0II79_NITGG</name>
<dbReference type="PANTHER" id="PTHR36507:SF1">
    <property type="entry name" value="BLL1555 PROTEIN"/>
    <property type="match status" value="1"/>
</dbReference>
<keyword evidence="3" id="KW-1133">Transmembrane helix</keyword>
<dbReference type="OrthoDB" id="11836at2157"/>
<keyword evidence="1" id="KW-0479">Metal-binding</keyword>